<feature type="active site" description="GMP-histidine intermediate" evidence="18">
    <location>
        <position position="56"/>
    </location>
</feature>
<keyword evidence="21" id="KW-1185">Reference proteome</keyword>
<name>A0A942Z5L1_9BACI</name>
<evidence type="ECO:0000256" key="10">
    <source>
        <dbReference type="ARBA" id="ARBA00022573"/>
    </source>
</evidence>
<dbReference type="EMBL" id="JAGYPN010000002">
    <property type="protein sequence ID" value="MBS4223467.1"/>
    <property type="molecule type" value="Genomic_DNA"/>
</dbReference>
<comment type="function">
    <text evidence="4">Catalyzes ATP-dependent phosphorylation of adenosylcobinamide and addition of GMP to adenosylcobinamide phosphate.</text>
</comment>
<dbReference type="Gene3D" id="3.40.50.300">
    <property type="entry name" value="P-loop containing nucleotide triphosphate hydrolases"/>
    <property type="match status" value="1"/>
</dbReference>
<comment type="catalytic activity">
    <reaction evidence="2">
        <text>adenosylcob(III)inamide phosphate + GTP + H(+) = adenosylcob(III)inamide-GDP + diphosphate</text>
        <dbReference type="Rhea" id="RHEA:22712"/>
        <dbReference type="ChEBI" id="CHEBI:15378"/>
        <dbReference type="ChEBI" id="CHEBI:33019"/>
        <dbReference type="ChEBI" id="CHEBI:37565"/>
        <dbReference type="ChEBI" id="CHEBI:58502"/>
        <dbReference type="ChEBI" id="CHEBI:60487"/>
        <dbReference type="EC" id="2.7.7.62"/>
    </reaction>
</comment>
<keyword evidence="13 20" id="KW-0418">Kinase</keyword>
<keyword evidence="20" id="KW-0548">Nucleotidyltransferase</keyword>
<feature type="binding site" evidence="19">
    <location>
        <begin position="40"/>
        <end position="42"/>
    </location>
    <ligand>
        <name>GTP</name>
        <dbReference type="ChEBI" id="CHEBI:37565"/>
    </ligand>
</feature>
<dbReference type="SUPFAM" id="SSF52540">
    <property type="entry name" value="P-loop containing nucleoside triphosphate hydrolases"/>
    <property type="match status" value="1"/>
</dbReference>
<keyword evidence="15 19" id="KW-0342">GTP-binding</keyword>
<comment type="similarity">
    <text evidence="7">Belongs to the CobU/CobP family.</text>
</comment>
<dbReference type="GO" id="GO:0005525">
    <property type="term" value="F:GTP binding"/>
    <property type="evidence" value="ECO:0007669"/>
    <property type="project" value="UniProtKB-KW"/>
</dbReference>
<evidence type="ECO:0000256" key="3">
    <source>
        <dbReference type="ARBA" id="ARBA00001522"/>
    </source>
</evidence>
<keyword evidence="12 19" id="KW-0547">Nucleotide-binding</keyword>
<evidence type="ECO:0000256" key="11">
    <source>
        <dbReference type="ARBA" id="ARBA00022679"/>
    </source>
</evidence>
<evidence type="ECO:0000256" key="14">
    <source>
        <dbReference type="ARBA" id="ARBA00022840"/>
    </source>
</evidence>
<feature type="binding site" evidence="19">
    <location>
        <begin position="11"/>
        <end position="18"/>
    </location>
    <ligand>
        <name>GTP</name>
        <dbReference type="ChEBI" id="CHEBI:37565"/>
    </ligand>
</feature>
<accession>A0A942Z5L1</accession>
<comment type="pathway">
    <text evidence="6">Cofactor biosynthesis; adenosylcobalamin biosynthesis; adenosylcobalamin from cob(II)yrinate a,c-diamide: step 5/7.</text>
</comment>
<dbReference type="EC" id="2.7.1.156" evidence="8"/>
<dbReference type="GO" id="GO:0043752">
    <property type="term" value="F:adenosylcobinamide kinase activity"/>
    <property type="evidence" value="ECO:0007669"/>
    <property type="project" value="UniProtKB-EC"/>
</dbReference>
<protein>
    <recommendedName>
        <fullName evidence="16">Adenosylcobinamide kinase</fullName>
        <ecNumber evidence="8">2.7.1.156</ecNumber>
        <ecNumber evidence="9">2.7.7.62</ecNumber>
    </recommendedName>
    <alternativeName>
        <fullName evidence="17">Adenosylcobinamide-phosphate guanylyltransferase</fullName>
    </alternativeName>
</protein>
<evidence type="ECO:0000256" key="7">
    <source>
        <dbReference type="ARBA" id="ARBA00007490"/>
    </source>
</evidence>
<comment type="catalytic activity">
    <reaction evidence="1">
        <text>adenosylcob(III)inamide + ATP = adenosylcob(III)inamide phosphate + ADP + H(+)</text>
        <dbReference type="Rhea" id="RHEA:15769"/>
        <dbReference type="ChEBI" id="CHEBI:2480"/>
        <dbReference type="ChEBI" id="CHEBI:15378"/>
        <dbReference type="ChEBI" id="CHEBI:30616"/>
        <dbReference type="ChEBI" id="CHEBI:58502"/>
        <dbReference type="ChEBI" id="CHEBI:456216"/>
        <dbReference type="EC" id="2.7.1.156"/>
    </reaction>
</comment>
<comment type="catalytic activity">
    <reaction evidence="3">
        <text>adenosylcob(III)inamide + GTP = adenosylcob(III)inamide phosphate + GDP + H(+)</text>
        <dbReference type="Rhea" id="RHEA:15765"/>
        <dbReference type="ChEBI" id="CHEBI:2480"/>
        <dbReference type="ChEBI" id="CHEBI:15378"/>
        <dbReference type="ChEBI" id="CHEBI:37565"/>
        <dbReference type="ChEBI" id="CHEBI:58189"/>
        <dbReference type="ChEBI" id="CHEBI:58502"/>
        <dbReference type="EC" id="2.7.1.156"/>
    </reaction>
</comment>
<dbReference type="EC" id="2.7.7.62" evidence="9"/>
<dbReference type="Pfam" id="PF02283">
    <property type="entry name" value="CobU"/>
    <property type="match status" value="1"/>
</dbReference>
<evidence type="ECO:0000256" key="12">
    <source>
        <dbReference type="ARBA" id="ARBA00022741"/>
    </source>
</evidence>
<evidence type="ECO:0000256" key="8">
    <source>
        <dbReference type="ARBA" id="ARBA00012016"/>
    </source>
</evidence>
<dbReference type="GO" id="GO:0005524">
    <property type="term" value="F:ATP binding"/>
    <property type="evidence" value="ECO:0007669"/>
    <property type="project" value="UniProtKB-KW"/>
</dbReference>
<evidence type="ECO:0000256" key="18">
    <source>
        <dbReference type="PIRSR" id="PIRSR006135-1"/>
    </source>
</evidence>
<keyword evidence="11" id="KW-0808">Transferase</keyword>
<evidence type="ECO:0000313" key="20">
    <source>
        <dbReference type="EMBL" id="MBS4223467.1"/>
    </source>
</evidence>
<dbReference type="CDD" id="cd00544">
    <property type="entry name" value="CobU"/>
    <property type="match status" value="1"/>
</dbReference>
<organism evidence="20 21">
    <name type="scientific">Lederbergia citrea</name>
    <dbReference type="NCBI Taxonomy" id="2833581"/>
    <lineage>
        <taxon>Bacteria</taxon>
        <taxon>Bacillati</taxon>
        <taxon>Bacillota</taxon>
        <taxon>Bacilli</taxon>
        <taxon>Bacillales</taxon>
        <taxon>Bacillaceae</taxon>
        <taxon>Lederbergia</taxon>
    </lineage>
</organism>
<evidence type="ECO:0000256" key="4">
    <source>
        <dbReference type="ARBA" id="ARBA00003889"/>
    </source>
</evidence>
<dbReference type="Proteomes" id="UP000676456">
    <property type="component" value="Unassembled WGS sequence"/>
</dbReference>
<dbReference type="PANTHER" id="PTHR34848">
    <property type="match status" value="1"/>
</dbReference>
<dbReference type="PIRSF" id="PIRSF006135">
    <property type="entry name" value="CobU"/>
    <property type="match status" value="1"/>
</dbReference>
<comment type="caution">
    <text evidence="20">The sequence shown here is derived from an EMBL/GenBank/DDBJ whole genome shotgun (WGS) entry which is preliminary data.</text>
</comment>
<dbReference type="GO" id="GO:0008820">
    <property type="term" value="F:cobinamide phosphate guanylyltransferase activity"/>
    <property type="evidence" value="ECO:0007669"/>
    <property type="project" value="UniProtKB-EC"/>
</dbReference>
<gene>
    <name evidence="20" type="ORF">KHA91_11995</name>
</gene>
<evidence type="ECO:0000256" key="5">
    <source>
        <dbReference type="ARBA" id="ARBA00004692"/>
    </source>
</evidence>
<evidence type="ECO:0000313" key="21">
    <source>
        <dbReference type="Proteomes" id="UP000676456"/>
    </source>
</evidence>
<evidence type="ECO:0000256" key="9">
    <source>
        <dbReference type="ARBA" id="ARBA00012523"/>
    </source>
</evidence>
<evidence type="ECO:0000256" key="19">
    <source>
        <dbReference type="PIRSR" id="PIRSR006135-2"/>
    </source>
</evidence>
<reference evidence="20 21" key="1">
    <citation type="submission" date="2021-05" db="EMBL/GenBank/DDBJ databases">
        <title>Novel Bacillus species.</title>
        <authorList>
            <person name="Liu G."/>
        </authorList>
    </citation>
    <scope>NUCLEOTIDE SEQUENCE [LARGE SCALE GENOMIC DNA]</scope>
    <source>
        <strain evidence="20 21">FJAT-49682</strain>
    </source>
</reference>
<dbReference type="GO" id="GO:0009236">
    <property type="term" value="P:cobalamin biosynthetic process"/>
    <property type="evidence" value="ECO:0007669"/>
    <property type="project" value="UniProtKB-KW"/>
</dbReference>
<keyword evidence="10" id="KW-0169">Cobalamin biosynthesis</keyword>
<evidence type="ECO:0000256" key="16">
    <source>
        <dbReference type="ARBA" id="ARBA00029570"/>
    </source>
</evidence>
<dbReference type="PANTHER" id="PTHR34848:SF1">
    <property type="entry name" value="BIFUNCTIONAL ADENOSYLCOBALAMIN BIOSYNTHESIS PROTEIN COBU"/>
    <property type="match status" value="1"/>
</dbReference>
<dbReference type="InterPro" id="IPR003203">
    <property type="entry name" value="CobU/CobP"/>
</dbReference>
<feature type="binding site" evidence="19">
    <location>
        <position position="71"/>
    </location>
    <ligand>
        <name>GTP</name>
        <dbReference type="ChEBI" id="CHEBI:37565"/>
    </ligand>
</feature>
<evidence type="ECO:0000256" key="13">
    <source>
        <dbReference type="ARBA" id="ARBA00022777"/>
    </source>
</evidence>
<evidence type="ECO:0000256" key="17">
    <source>
        <dbReference type="ARBA" id="ARBA00030571"/>
    </source>
</evidence>
<evidence type="ECO:0000256" key="15">
    <source>
        <dbReference type="ARBA" id="ARBA00023134"/>
    </source>
</evidence>
<evidence type="ECO:0000256" key="1">
    <source>
        <dbReference type="ARBA" id="ARBA00000312"/>
    </source>
</evidence>
<proteinExistence type="inferred from homology"/>
<dbReference type="InterPro" id="IPR027417">
    <property type="entry name" value="P-loop_NTPase"/>
</dbReference>
<evidence type="ECO:0000256" key="2">
    <source>
        <dbReference type="ARBA" id="ARBA00000711"/>
    </source>
</evidence>
<feature type="binding site" evidence="19">
    <location>
        <position position="92"/>
    </location>
    <ligand>
        <name>GTP</name>
        <dbReference type="ChEBI" id="CHEBI:37565"/>
    </ligand>
</feature>
<evidence type="ECO:0000256" key="6">
    <source>
        <dbReference type="ARBA" id="ARBA00005159"/>
    </source>
</evidence>
<comment type="pathway">
    <text evidence="5">Cofactor biosynthesis; adenosylcobalamin biosynthesis; adenosylcobalamin from cob(II)yrinate a,c-diamide: step 6/7.</text>
</comment>
<dbReference type="AlphaFoldDB" id="A0A942Z5L1"/>
<sequence length="193" mass="21458">MKLAPFIFVTGGVRSGKSSFAEKVALAKALKRNGNLHYIACGRPVDDEMKGRIKLHQADREECGFSWTTWEQPNAIGNLATEFSNMDVVLLDCLTTLLNNELFREKSSWKNPHFQDDVKETIISDLECLRETCGSLILVSNEVLNEVPIDNPLVFTYTRLLGQLHQSIVKNCTSAILVEAGIPFSMKGSLPSV</sequence>
<keyword evidence="14" id="KW-0067">ATP-binding</keyword>